<name>A0A6H5GYP4_9HEMI</name>
<keyword evidence="2" id="KW-1185">Reference proteome</keyword>
<reference evidence="1 2" key="1">
    <citation type="submission" date="2020-02" db="EMBL/GenBank/DDBJ databases">
        <authorList>
            <person name="Ferguson B K."/>
        </authorList>
    </citation>
    <scope>NUCLEOTIDE SEQUENCE [LARGE SCALE GENOMIC DNA]</scope>
</reference>
<sequence length="151" mass="16963">CTVYEQGSNGCIENSSPSSLLAPYAFGYENEFDFKFELLFEFEFLCECPPSSRLLPVRLVSPRNSFQLLSLFPTICRSTANNSFLVYNARTICPGLVTNDTNQSHPITWLKLASVVKSARHYPIAGGGDFSTNIRPFFSKQSNKQKTNIFI</sequence>
<dbReference type="Proteomes" id="UP000479000">
    <property type="component" value="Unassembled WGS sequence"/>
</dbReference>
<feature type="non-terminal residue" evidence="1">
    <location>
        <position position="1"/>
    </location>
</feature>
<dbReference type="AlphaFoldDB" id="A0A6H5GYP4"/>
<proteinExistence type="predicted"/>
<feature type="non-terminal residue" evidence="1">
    <location>
        <position position="151"/>
    </location>
</feature>
<accession>A0A6H5GYP4</accession>
<evidence type="ECO:0000313" key="2">
    <source>
        <dbReference type="Proteomes" id="UP000479000"/>
    </source>
</evidence>
<evidence type="ECO:0000313" key="1">
    <source>
        <dbReference type="EMBL" id="CAB0008461.1"/>
    </source>
</evidence>
<protein>
    <submittedName>
        <fullName evidence="1">Uncharacterized protein</fullName>
    </submittedName>
</protein>
<organism evidence="1 2">
    <name type="scientific">Nesidiocoris tenuis</name>
    <dbReference type="NCBI Taxonomy" id="355587"/>
    <lineage>
        <taxon>Eukaryota</taxon>
        <taxon>Metazoa</taxon>
        <taxon>Ecdysozoa</taxon>
        <taxon>Arthropoda</taxon>
        <taxon>Hexapoda</taxon>
        <taxon>Insecta</taxon>
        <taxon>Pterygota</taxon>
        <taxon>Neoptera</taxon>
        <taxon>Paraneoptera</taxon>
        <taxon>Hemiptera</taxon>
        <taxon>Heteroptera</taxon>
        <taxon>Panheteroptera</taxon>
        <taxon>Cimicomorpha</taxon>
        <taxon>Miridae</taxon>
        <taxon>Dicyphina</taxon>
        <taxon>Nesidiocoris</taxon>
    </lineage>
</organism>
<dbReference type="EMBL" id="CADCXU010020465">
    <property type="protein sequence ID" value="CAB0008461.1"/>
    <property type="molecule type" value="Genomic_DNA"/>
</dbReference>
<gene>
    <name evidence="1" type="ORF">NTEN_LOCUS13707</name>
</gene>